<accession>A0A940WQX3</accession>
<dbReference type="Proteomes" id="UP000678228">
    <property type="component" value="Unassembled WGS sequence"/>
</dbReference>
<keyword evidence="5" id="KW-1133">Transmembrane helix</keyword>
<protein>
    <submittedName>
        <fullName evidence="7">Methyl-accepting chemotaxis protein</fullName>
    </submittedName>
</protein>
<evidence type="ECO:0000256" key="4">
    <source>
        <dbReference type="SAM" id="Coils"/>
    </source>
</evidence>
<dbReference type="PANTHER" id="PTHR32089:SF112">
    <property type="entry name" value="LYSOZYME-LIKE PROTEIN-RELATED"/>
    <property type="match status" value="1"/>
</dbReference>
<evidence type="ECO:0000313" key="7">
    <source>
        <dbReference type="EMBL" id="MBP3950870.1"/>
    </source>
</evidence>
<reference evidence="7" key="1">
    <citation type="submission" date="2021-03" db="EMBL/GenBank/DDBJ databases">
        <title>Bacillus suaedae sp. nov., isolated from Suaeda aralocaspica.</title>
        <authorList>
            <person name="Lei R.F.R."/>
        </authorList>
    </citation>
    <scope>NUCLEOTIDE SEQUENCE</scope>
    <source>
        <strain evidence="7">YZJH907-2</strain>
    </source>
</reference>
<evidence type="ECO:0000259" key="6">
    <source>
        <dbReference type="PROSITE" id="PS50885"/>
    </source>
</evidence>
<keyword evidence="2" id="KW-1003">Cell membrane</keyword>
<comment type="subcellular location">
    <subcellularLocation>
        <location evidence="1">Cell membrane</location>
    </subcellularLocation>
</comment>
<dbReference type="SUPFAM" id="SSF158472">
    <property type="entry name" value="HAMP domain-like"/>
    <property type="match status" value="1"/>
</dbReference>
<dbReference type="SMART" id="SM00304">
    <property type="entry name" value="HAMP"/>
    <property type="match status" value="1"/>
</dbReference>
<dbReference type="PROSITE" id="PS50885">
    <property type="entry name" value="HAMP"/>
    <property type="match status" value="1"/>
</dbReference>
<keyword evidence="4" id="KW-0175">Coiled coil</keyword>
<keyword evidence="3 5" id="KW-0472">Membrane</keyword>
<evidence type="ECO:0000256" key="2">
    <source>
        <dbReference type="ARBA" id="ARBA00022475"/>
    </source>
</evidence>
<dbReference type="InterPro" id="IPR003660">
    <property type="entry name" value="HAMP_dom"/>
</dbReference>
<dbReference type="CDD" id="cd06225">
    <property type="entry name" value="HAMP"/>
    <property type="match status" value="1"/>
</dbReference>
<feature type="transmembrane region" description="Helical" evidence="5">
    <location>
        <begin position="186"/>
        <end position="207"/>
    </location>
</feature>
<keyword evidence="8" id="KW-1185">Reference proteome</keyword>
<feature type="domain" description="HAMP" evidence="6">
    <location>
        <begin position="209"/>
        <end position="262"/>
    </location>
</feature>
<dbReference type="GO" id="GO:0005886">
    <property type="term" value="C:plasma membrane"/>
    <property type="evidence" value="ECO:0007669"/>
    <property type="project" value="UniProtKB-SubCell"/>
</dbReference>
<dbReference type="EMBL" id="JAGKSQ010000002">
    <property type="protein sequence ID" value="MBP3950870.1"/>
    <property type="molecule type" value="Genomic_DNA"/>
</dbReference>
<sequence length="565" mass="65404">MKALTNWTHFSLRLRLIIMFVIVLFWLAVINCVFIFVFFGYVREYNGMMTTITLTNSINGELKQQLDEEIRDIVYGKISFDKGSQYTLLTTMNNHLDQIERDDPLMLFKEEINNVRESLVTTKEYIDQLGEEIKFNVPAEKRNITYEYITIITDIVDDEVQELLHSTLQVSEQSKKNINENIKRDIIFYILIFIAIIIVTIVFAWLISSNMVKPIHRLRKNANEIARGNLTVDAIVLPSKNEIGDLCRSYNHMSNNLKDIILNVRSTNDLVTLSSNDIHQSIKENRKAGEEIANASQTISLNLHQQDELVKQAVSTFDEVILNFEGILVKTKQMQLYSNKTMPIANQGNTDLNDLLQQMKTIHQTIQDIQQERTERNHYVYQIEKQINILKLIGLEANLLSVTVSNENTETDDRTNLISISRRIQQLATEANDAFLLSNTNAPDLHQHTQMINEKINLVENQLMNNELVINLKDHFSSIHSINSYVQSMLNTVTDEMQKSFEDMDRIRNLIREIENRSNISKSEVVSIAAMGEEQLTTLEEVSEASYKLVERIQQLKENIRRFKV</sequence>
<evidence type="ECO:0000313" key="8">
    <source>
        <dbReference type="Proteomes" id="UP000678228"/>
    </source>
</evidence>
<keyword evidence="5" id="KW-0812">Transmembrane</keyword>
<gene>
    <name evidence="7" type="ORF">J7W16_06950</name>
</gene>
<dbReference type="AlphaFoldDB" id="A0A940WQX3"/>
<dbReference type="Gene3D" id="1.10.287.950">
    <property type="entry name" value="Methyl-accepting chemotaxis protein"/>
    <property type="match status" value="1"/>
</dbReference>
<feature type="transmembrane region" description="Helical" evidence="5">
    <location>
        <begin position="16"/>
        <end position="42"/>
    </location>
</feature>
<dbReference type="SUPFAM" id="SSF58104">
    <property type="entry name" value="Methyl-accepting chemotaxis protein (MCP) signaling domain"/>
    <property type="match status" value="1"/>
</dbReference>
<feature type="coiled-coil region" evidence="4">
    <location>
        <begin position="497"/>
        <end position="559"/>
    </location>
</feature>
<dbReference type="Pfam" id="PF00672">
    <property type="entry name" value="HAMP"/>
    <property type="match status" value="1"/>
</dbReference>
<evidence type="ECO:0000256" key="1">
    <source>
        <dbReference type="ARBA" id="ARBA00004236"/>
    </source>
</evidence>
<evidence type="ECO:0000256" key="5">
    <source>
        <dbReference type="SAM" id="Phobius"/>
    </source>
</evidence>
<name>A0A940WQX3_9BACI</name>
<dbReference type="PANTHER" id="PTHR32089">
    <property type="entry name" value="METHYL-ACCEPTING CHEMOTAXIS PROTEIN MCPB"/>
    <property type="match status" value="1"/>
</dbReference>
<dbReference type="GO" id="GO:0007165">
    <property type="term" value="P:signal transduction"/>
    <property type="evidence" value="ECO:0007669"/>
    <property type="project" value="InterPro"/>
</dbReference>
<evidence type="ECO:0000256" key="3">
    <source>
        <dbReference type="ARBA" id="ARBA00023136"/>
    </source>
</evidence>
<organism evidence="7 8">
    <name type="scientific">Halalkalibacter suaedae</name>
    <dbReference type="NCBI Taxonomy" id="2822140"/>
    <lineage>
        <taxon>Bacteria</taxon>
        <taxon>Bacillati</taxon>
        <taxon>Bacillota</taxon>
        <taxon>Bacilli</taxon>
        <taxon>Bacillales</taxon>
        <taxon>Bacillaceae</taxon>
        <taxon>Halalkalibacter</taxon>
    </lineage>
</organism>
<comment type="caution">
    <text evidence="7">The sequence shown here is derived from an EMBL/GenBank/DDBJ whole genome shotgun (WGS) entry which is preliminary data.</text>
</comment>
<proteinExistence type="predicted"/>
<dbReference type="Gene3D" id="6.10.340.10">
    <property type="match status" value="1"/>
</dbReference>
<dbReference type="RefSeq" id="WP_210596543.1">
    <property type="nucleotide sequence ID" value="NZ_JAGKSQ010000002.1"/>
</dbReference>